<keyword evidence="2" id="KW-0456">Lyase</keyword>
<dbReference type="GO" id="GO:0046872">
    <property type="term" value="F:metal ion binding"/>
    <property type="evidence" value="ECO:0007669"/>
    <property type="project" value="UniProtKB-KW"/>
</dbReference>
<evidence type="ECO:0000259" key="4">
    <source>
        <dbReference type="SMART" id="SM01007"/>
    </source>
</evidence>
<dbReference type="SUPFAM" id="SSF53639">
    <property type="entry name" value="AraD/HMP-PK domain-like"/>
    <property type="match status" value="1"/>
</dbReference>
<dbReference type="Gene3D" id="3.40.225.10">
    <property type="entry name" value="Class II aldolase/adducin N-terminal domain"/>
    <property type="match status" value="1"/>
</dbReference>
<keyword evidence="6" id="KW-1185">Reference proteome</keyword>
<dbReference type="PANTHER" id="PTHR22789:SF0">
    <property type="entry name" value="3-OXO-TETRONATE 4-PHOSPHATE DECARBOXYLASE-RELATED"/>
    <property type="match status" value="1"/>
</dbReference>
<protein>
    <submittedName>
        <fullName evidence="5">Class II aldolase/adducin family protein</fullName>
    </submittedName>
</protein>
<dbReference type="GO" id="GO:0005829">
    <property type="term" value="C:cytosol"/>
    <property type="evidence" value="ECO:0007669"/>
    <property type="project" value="TreeGrafter"/>
</dbReference>
<evidence type="ECO:0000313" key="6">
    <source>
        <dbReference type="Proteomes" id="UP000270678"/>
    </source>
</evidence>
<evidence type="ECO:0000256" key="1">
    <source>
        <dbReference type="ARBA" id="ARBA00022723"/>
    </source>
</evidence>
<dbReference type="SMART" id="SM01007">
    <property type="entry name" value="Aldolase_II"/>
    <property type="match status" value="1"/>
</dbReference>
<evidence type="ECO:0000256" key="3">
    <source>
        <dbReference type="SAM" id="MobiDB-lite"/>
    </source>
</evidence>
<sequence length="273" mass="29881">MLDNQKYLSDFEAKKMICEIGRRVYAKGFVAANDGNISVKTGPNAIWATPTGVSKGFMTPDMLVKVDLNGKVLAGKLKPSSEIKMHLRVYKENPNVNAVVHAHPQAATAFAIAGIGLDQAYSPEGVILLGNVPVAPYATPSTQEVPDSIAPYCKDYNAVLLANHGALTWGRDIMEAYFRMESLEHYAMTVILTKKITNQVQELTCEQLTELIKIRENMGIKTGGTLTCRTDSPERPDGQTPGQAVQEADKQDLIQTIVAKVTEEVMRRLPLGH</sequence>
<organism evidence="5 6">
    <name type="scientific">Paenibacillus lutimineralis</name>
    <dbReference type="NCBI Taxonomy" id="2707005"/>
    <lineage>
        <taxon>Bacteria</taxon>
        <taxon>Bacillati</taxon>
        <taxon>Bacillota</taxon>
        <taxon>Bacilli</taxon>
        <taxon>Bacillales</taxon>
        <taxon>Paenibacillaceae</taxon>
        <taxon>Paenibacillus</taxon>
    </lineage>
</organism>
<dbReference type="GO" id="GO:0016832">
    <property type="term" value="F:aldehyde-lyase activity"/>
    <property type="evidence" value="ECO:0007669"/>
    <property type="project" value="TreeGrafter"/>
</dbReference>
<dbReference type="EMBL" id="CP034346">
    <property type="protein sequence ID" value="AZS17636.1"/>
    <property type="molecule type" value="Genomic_DNA"/>
</dbReference>
<dbReference type="KEGG" id="plut:EI981_26530"/>
<dbReference type="InterPro" id="IPR001303">
    <property type="entry name" value="Aldolase_II/adducin_N"/>
</dbReference>
<proteinExistence type="predicted"/>
<dbReference type="PANTHER" id="PTHR22789">
    <property type="entry name" value="FUCULOSE PHOSPHATE ALDOLASE"/>
    <property type="match status" value="1"/>
</dbReference>
<keyword evidence="1" id="KW-0479">Metal-binding</keyword>
<evidence type="ECO:0000313" key="5">
    <source>
        <dbReference type="EMBL" id="AZS17636.1"/>
    </source>
</evidence>
<dbReference type="InterPro" id="IPR036409">
    <property type="entry name" value="Aldolase_II/adducin_N_sf"/>
</dbReference>
<dbReference type="RefSeq" id="WP_127003362.1">
    <property type="nucleotide sequence ID" value="NZ_CP034346.1"/>
</dbReference>
<dbReference type="InterPro" id="IPR050197">
    <property type="entry name" value="Aldolase_class_II_sugar_metab"/>
</dbReference>
<name>A0A3Q9IF50_9BACL</name>
<feature type="domain" description="Class II aldolase/adducin N-terminal" evidence="4">
    <location>
        <begin position="15"/>
        <end position="191"/>
    </location>
</feature>
<dbReference type="AlphaFoldDB" id="A0A3Q9IF50"/>
<reference evidence="6" key="1">
    <citation type="submission" date="2018-12" db="EMBL/GenBank/DDBJ databases">
        <title>Complete genome sequence of Paenibacillus sp. MBLB1234.</title>
        <authorList>
            <person name="Nam Y.-D."/>
            <person name="Kang J."/>
            <person name="Chung W.-H."/>
            <person name="Park Y.S."/>
        </authorList>
    </citation>
    <scope>NUCLEOTIDE SEQUENCE [LARGE SCALE GENOMIC DNA]</scope>
    <source>
        <strain evidence="6">MBLB1234</strain>
    </source>
</reference>
<dbReference type="OrthoDB" id="9794581at2"/>
<feature type="region of interest" description="Disordered" evidence="3">
    <location>
        <begin position="224"/>
        <end position="247"/>
    </location>
</feature>
<evidence type="ECO:0000256" key="2">
    <source>
        <dbReference type="ARBA" id="ARBA00023239"/>
    </source>
</evidence>
<accession>A0A3Q9IF50</accession>
<gene>
    <name evidence="5" type="ORF">EI981_26530</name>
</gene>
<dbReference type="Pfam" id="PF00596">
    <property type="entry name" value="Aldolase_II"/>
    <property type="match status" value="1"/>
</dbReference>
<dbReference type="Proteomes" id="UP000270678">
    <property type="component" value="Chromosome"/>
</dbReference>
<dbReference type="GO" id="GO:0019323">
    <property type="term" value="P:pentose catabolic process"/>
    <property type="evidence" value="ECO:0007669"/>
    <property type="project" value="TreeGrafter"/>
</dbReference>